<organism evidence="1 2">
    <name type="scientific">Smallanthus sonchifolius</name>
    <dbReference type="NCBI Taxonomy" id="185202"/>
    <lineage>
        <taxon>Eukaryota</taxon>
        <taxon>Viridiplantae</taxon>
        <taxon>Streptophyta</taxon>
        <taxon>Embryophyta</taxon>
        <taxon>Tracheophyta</taxon>
        <taxon>Spermatophyta</taxon>
        <taxon>Magnoliopsida</taxon>
        <taxon>eudicotyledons</taxon>
        <taxon>Gunneridae</taxon>
        <taxon>Pentapetalae</taxon>
        <taxon>asterids</taxon>
        <taxon>campanulids</taxon>
        <taxon>Asterales</taxon>
        <taxon>Asteraceae</taxon>
        <taxon>Asteroideae</taxon>
        <taxon>Heliantheae alliance</taxon>
        <taxon>Millerieae</taxon>
        <taxon>Smallanthus</taxon>
    </lineage>
</organism>
<reference evidence="1 2" key="2">
    <citation type="journal article" date="2022" name="Mol. Ecol. Resour.">
        <title>The genomes of chicory, endive, great burdock and yacon provide insights into Asteraceae paleo-polyploidization history and plant inulin production.</title>
        <authorList>
            <person name="Fan W."/>
            <person name="Wang S."/>
            <person name="Wang H."/>
            <person name="Wang A."/>
            <person name="Jiang F."/>
            <person name="Liu H."/>
            <person name="Zhao H."/>
            <person name="Xu D."/>
            <person name="Zhang Y."/>
        </authorList>
    </citation>
    <scope>NUCLEOTIDE SEQUENCE [LARGE SCALE GENOMIC DNA]</scope>
    <source>
        <strain evidence="2">cv. Yunnan</strain>
        <tissue evidence="1">Leaves</tissue>
    </source>
</reference>
<dbReference type="EMBL" id="CM042029">
    <property type="protein sequence ID" value="KAI3797056.1"/>
    <property type="molecule type" value="Genomic_DNA"/>
</dbReference>
<evidence type="ECO:0000313" key="1">
    <source>
        <dbReference type="EMBL" id="KAI3797056.1"/>
    </source>
</evidence>
<dbReference type="Proteomes" id="UP001056120">
    <property type="component" value="Linkage Group LG12"/>
</dbReference>
<name>A0ACB9HP32_9ASTR</name>
<comment type="caution">
    <text evidence="1">The sequence shown here is derived from an EMBL/GenBank/DDBJ whole genome shotgun (WGS) entry which is preliminary data.</text>
</comment>
<reference evidence="2" key="1">
    <citation type="journal article" date="2022" name="Mol. Ecol. Resour.">
        <title>The genomes of chicory, endive, great burdock and yacon provide insights into Asteraceae palaeo-polyploidization history and plant inulin production.</title>
        <authorList>
            <person name="Fan W."/>
            <person name="Wang S."/>
            <person name="Wang H."/>
            <person name="Wang A."/>
            <person name="Jiang F."/>
            <person name="Liu H."/>
            <person name="Zhao H."/>
            <person name="Xu D."/>
            <person name="Zhang Y."/>
        </authorList>
    </citation>
    <scope>NUCLEOTIDE SEQUENCE [LARGE SCALE GENOMIC DNA]</scope>
    <source>
        <strain evidence="2">cv. Yunnan</strain>
    </source>
</reference>
<sequence length="224" mass="25791">MMRSDRKPPLALRSPIRLRPRRPVQSSVNNLQTSSVSLAKSHIPKQSSNSEQHELRPEYQTISCELQELSKMVQDNLWGSTTKNQSANGHDESPLFQRGRLYDEYSARRNERLKRKRGESEIEKNAPCKQYLGVRIESTKRSTEVKKFESGRKMTTPLMERGQVATTATATRYSLRSSCKENKKPPLAMSFERSSMVEKKTTSFERSSMVEKKTTVRRSARKGY</sequence>
<protein>
    <submittedName>
        <fullName evidence="1">Uncharacterized protein</fullName>
    </submittedName>
</protein>
<proteinExistence type="predicted"/>
<evidence type="ECO:0000313" key="2">
    <source>
        <dbReference type="Proteomes" id="UP001056120"/>
    </source>
</evidence>
<accession>A0ACB9HP32</accession>
<keyword evidence="2" id="KW-1185">Reference proteome</keyword>
<gene>
    <name evidence="1" type="ORF">L1987_39746</name>
</gene>